<evidence type="ECO:0000313" key="8">
    <source>
        <dbReference type="EMBL" id="ADO82153.1"/>
    </source>
</evidence>
<dbReference type="Pfam" id="PF01168">
    <property type="entry name" value="Ala_racemase_N"/>
    <property type="match status" value="1"/>
</dbReference>
<dbReference type="KEGG" id="ipo:Ilyop_0365"/>
<evidence type="ECO:0000313" key="9">
    <source>
        <dbReference type="Proteomes" id="UP000006875"/>
    </source>
</evidence>
<dbReference type="eggNOG" id="COG0787">
    <property type="taxonomic scope" value="Bacteria"/>
</dbReference>
<feature type="domain" description="Alanine racemase C-terminal" evidence="7">
    <location>
        <begin position="231"/>
        <end position="355"/>
    </location>
</feature>
<keyword evidence="3 4" id="KW-0413">Isomerase</keyword>
<protein>
    <recommendedName>
        <fullName evidence="4">Alanine racemase</fullName>
        <ecNumber evidence="4">5.1.1.1</ecNumber>
    </recommendedName>
</protein>
<comment type="pathway">
    <text evidence="4">Amino-acid biosynthesis; D-alanine biosynthesis; D-alanine from L-alanine: step 1/1.</text>
</comment>
<dbReference type="EMBL" id="CP002281">
    <property type="protein sequence ID" value="ADO82153.1"/>
    <property type="molecule type" value="Genomic_DNA"/>
</dbReference>
<dbReference type="FunFam" id="3.20.20.10:FF:000002">
    <property type="entry name" value="Alanine racemase"/>
    <property type="match status" value="1"/>
</dbReference>
<dbReference type="Gene3D" id="3.20.20.10">
    <property type="entry name" value="Alanine racemase"/>
    <property type="match status" value="1"/>
</dbReference>
<evidence type="ECO:0000256" key="2">
    <source>
        <dbReference type="ARBA" id="ARBA00022898"/>
    </source>
</evidence>
<dbReference type="Pfam" id="PF00842">
    <property type="entry name" value="Ala_racemase_C"/>
    <property type="match status" value="1"/>
</dbReference>
<feature type="active site" description="Proton acceptor; specific for L-alanine" evidence="4">
    <location>
        <position position="252"/>
    </location>
</feature>
<dbReference type="Proteomes" id="UP000006875">
    <property type="component" value="Chromosome"/>
</dbReference>
<dbReference type="InterPro" id="IPR001608">
    <property type="entry name" value="Ala_racemase_N"/>
</dbReference>
<organism evidence="8 9">
    <name type="scientific">Ilyobacter polytropus (strain ATCC 51220 / DSM 2926 / LMG 16218 / CuHBu1)</name>
    <dbReference type="NCBI Taxonomy" id="572544"/>
    <lineage>
        <taxon>Bacteria</taxon>
        <taxon>Fusobacteriati</taxon>
        <taxon>Fusobacteriota</taxon>
        <taxon>Fusobacteriia</taxon>
        <taxon>Fusobacteriales</taxon>
        <taxon>Fusobacteriaceae</taxon>
        <taxon>Ilyobacter</taxon>
    </lineage>
</organism>
<name>E3HB04_ILYPC</name>
<dbReference type="Gene3D" id="2.40.37.10">
    <property type="entry name" value="Lyase, Ornithine Decarboxylase, Chain A, domain 1"/>
    <property type="match status" value="1"/>
</dbReference>
<comment type="function">
    <text evidence="4">Catalyzes the interconversion of L-alanine and D-alanine. May also act on other amino acids.</text>
</comment>
<accession>E3HB04</accession>
<evidence type="ECO:0000259" key="7">
    <source>
        <dbReference type="SMART" id="SM01005"/>
    </source>
</evidence>
<feature type="active site" description="Proton acceptor; specific for D-alanine" evidence="4">
    <location>
        <position position="33"/>
    </location>
</feature>
<dbReference type="STRING" id="572544.Ilyop_0365"/>
<dbReference type="InterPro" id="IPR011079">
    <property type="entry name" value="Ala_racemase_C"/>
</dbReference>
<dbReference type="EC" id="5.1.1.1" evidence="4"/>
<dbReference type="UniPathway" id="UPA00042">
    <property type="reaction ID" value="UER00497"/>
</dbReference>
<keyword evidence="2 4" id="KW-0663">Pyridoxal phosphate</keyword>
<sequence length="377" mass="42102">MRAWADINLDNLIYNLNIIKEFAGSKKIMCVIKADGYGMGAVECARILSENGVENFGVACYEEGYELYKAGIKGEILLLGATPFENIADAVKCGFQITISSFEQIDFLRRNNLHPEVHIKVDTGMGRLGFSHEEALKAIKIIRDENIADIVGVYSHLSVADMPEKDQFTLDQIEKFKVFEKMESIKYKHILNSSGLLRFADATESNLVRVGIILHGVVPFESELQKKFKPVFSFKTKIIFLNKITEKTYVSYGNTETAEPGDLIATMAVGYADGFVREFSNGGIVEIDGVGCRVIGKICMDMTMIKIPEELKDKVQVGTEVTIIGKDILKKAECIGTIPYEIMIGLGRRVARFYIKNGKVLKFKSLQESEAKEFQKG</sequence>
<dbReference type="PANTHER" id="PTHR30511">
    <property type="entry name" value="ALANINE RACEMASE"/>
    <property type="match status" value="1"/>
</dbReference>
<reference evidence="8 9" key="1">
    <citation type="journal article" date="2010" name="Stand. Genomic Sci.">
        <title>Complete genome sequence of Ilyobacter polytropus type strain (CuHbu1).</title>
        <authorList>
            <person name="Sikorski J."/>
            <person name="Chertkov O."/>
            <person name="Lapidus A."/>
            <person name="Nolan M."/>
            <person name="Lucas S."/>
            <person name="Del Rio T.G."/>
            <person name="Tice H."/>
            <person name="Cheng J.F."/>
            <person name="Tapia R."/>
            <person name="Han C."/>
            <person name="Goodwin L."/>
            <person name="Pitluck S."/>
            <person name="Liolios K."/>
            <person name="Ivanova N."/>
            <person name="Mavromatis K."/>
            <person name="Mikhailova N."/>
            <person name="Pati A."/>
            <person name="Chen A."/>
            <person name="Palaniappan K."/>
            <person name="Land M."/>
            <person name="Hauser L."/>
            <person name="Chang Y.J."/>
            <person name="Jeffries C.D."/>
            <person name="Brambilla E."/>
            <person name="Yasawong M."/>
            <person name="Rohde M."/>
            <person name="Pukall R."/>
            <person name="Spring S."/>
            <person name="Goker M."/>
            <person name="Woyke T."/>
            <person name="Bristow J."/>
            <person name="Eisen J.A."/>
            <person name="Markowitz V."/>
            <person name="Hugenholtz P."/>
            <person name="Kyrpides N.C."/>
            <person name="Klenk H.P."/>
        </authorList>
    </citation>
    <scope>NUCLEOTIDE SEQUENCE [LARGE SCALE GENOMIC DNA]</scope>
    <source>
        <strain evidence="9">ATCC 51220 / DSM 2926 / LMG 16218 / CuHBu1</strain>
    </source>
</reference>
<evidence type="ECO:0000256" key="1">
    <source>
        <dbReference type="ARBA" id="ARBA00001933"/>
    </source>
</evidence>
<feature type="binding site" evidence="4 6">
    <location>
        <position position="127"/>
    </location>
    <ligand>
        <name>substrate</name>
    </ligand>
</feature>
<dbReference type="HAMAP" id="MF_01201">
    <property type="entry name" value="Ala_racemase"/>
    <property type="match status" value="1"/>
</dbReference>
<dbReference type="GO" id="GO:0030170">
    <property type="term" value="F:pyridoxal phosphate binding"/>
    <property type="evidence" value="ECO:0007669"/>
    <property type="project" value="UniProtKB-UniRule"/>
</dbReference>
<dbReference type="SUPFAM" id="SSF51419">
    <property type="entry name" value="PLP-binding barrel"/>
    <property type="match status" value="1"/>
</dbReference>
<feature type="binding site" evidence="4 6">
    <location>
        <position position="300"/>
    </location>
    <ligand>
        <name>substrate</name>
    </ligand>
</feature>
<comment type="cofactor">
    <cofactor evidence="1 4 5">
        <name>pyridoxal 5'-phosphate</name>
        <dbReference type="ChEBI" id="CHEBI:597326"/>
    </cofactor>
</comment>
<comment type="catalytic activity">
    <reaction evidence="4">
        <text>L-alanine = D-alanine</text>
        <dbReference type="Rhea" id="RHEA:20249"/>
        <dbReference type="ChEBI" id="CHEBI:57416"/>
        <dbReference type="ChEBI" id="CHEBI:57972"/>
        <dbReference type="EC" id="5.1.1.1"/>
    </reaction>
</comment>
<evidence type="ECO:0000256" key="4">
    <source>
        <dbReference type="HAMAP-Rule" id="MF_01201"/>
    </source>
</evidence>
<evidence type="ECO:0000256" key="5">
    <source>
        <dbReference type="PIRSR" id="PIRSR600821-50"/>
    </source>
</evidence>
<dbReference type="GO" id="GO:0005829">
    <property type="term" value="C:cytosol"/>
    <property type="evidence" value="ECO:0007669"/>
    <property type="project" value="TreeGrafter"/>
</dbReference>
<comment type="similarity">
    <text evidence="4">Belongs to the alanine racemase family.</text>
</comment>
<dbReference type="InterPro" id="IPR009006">
    <property type="entry name" value="Ala_racemase/Decarboxylase_C"/>
</dbReference>
<dbReference type="InterPro" id="IPR029066">
    <property type="entry name" value="PLP-binding_barrel"/>
</dbReference>
<dbReference type="GO" id="GO:0030632">
    <property type="term" value="P:D-alanine biosynthetic process"/>
    <property type="evidence" value="ECO:0007669"/>
    <property type="project" value="UniProtKB-UniRule"/>
</dbReference>
<dbReference type="SUPFAM" id="SSF50621">
    <property type="entry name" value="Alanine racemase C-terminal domain-like"/>
    <property type="match status" value="1"/>
</dbReference>
<dbReference type="PANTHER" id="PTHR30511:SF0">
    <property type="entry name" value="ALANINE RACEMASE, CATABOLIC-RELATED"/>
    <property type="match status" value="1"/>
</dbReference>
<dbReference type="InterPro" id="IPR000821">
    <property type="entry name" value="Ala_racemase"/>
</dbReference>
<evidence type="ECO:0000256" key="3">
    <source>
        <dbReference type="ARBA" id="ARBA00023235"/>
    </source>
</evidence>
<feature type="modified residue" description="N6-(pyridoxal phosphate)lysine" evidence="4 5">
    <location>
        <position position="33"/>
    </location>
</feature>
<dbReference type="PRINTS" id="PR00992">
    <property type="entry name" value="ALARACEMASE"/>
</dbReference>
<keyword evidence="9" id="KW-1185">Reference proteome</keyword>
<dbReference type="SMART" id="SM01005">
    <property type="entry name" value="Ala_racemase_C"/>
    <property type="match status" value="1"/>
</dbReference>
<gene>
    <name evidence="8" type="ordered locus">Ilyop_0365</name>
</gene>
<dbReference type="GO" id="GO:0008784">
    <property type="term" value="F:alanine racemase activity"/>
    <property type="evidence" value="ECO:0007669"/>
    <property type="project" value="UniProtKB-UniRule"/>
</dbReference>
<dbReference type="CDD" id="cd00430">
    <property type="entry name" value="PLPDE_III_AR"/>
    <property type="match status" value="1"/>
</dbReference>
<dbReference type="HOGENOM" id="CLU_028393_2_2_0"/>
<dbReference type="RefSeq" id="WP_013386823.1">
    <property type="nucleotide sequence ID" value="NC_014632.1"/>
</dbReference>
<evidence type="ECO:0000256" key="6">
    <source>
        <dbReference type="PIRSR" id="PIRSR600821-52"/>
    </source>
</evidence>
<dbReference type="NCBIfam" id="TIGR00492">
    <property type="entry name" value="alr"/>
    <property type="match status" value="1"/>
</dbReference>
<proteinExistence type="inferred from homology"/>
<dbReference type="AlphaFoldDB" id="E3HB04"/>